<organism evidence="1 2">
    <name type="scientific">Larkinella terrae</name>
    <dbReference type="NCBI Taxonomy" id="2025311"/>
    <lineage>
        <taxon>Bacteria</taxon>
        <taxon>Pseudomonadati</taxon>
        <taxon>Bacteroidota</taxon>
        <taxon>Cytophagia</taxon>
        <taxon>Cytophagales</taxon>
        <taxon>Spirosomataceae</taxon>
        <taxon>Larkinella</taxon>
    </lineage>
</organism>
<accession>A0A7K0ESH7</accession>
<dbReference type="InterPro" id="IPR011051">
    <property type="entry name" value="RmlC_Cupin_sf"/>
</dbReference>
<dbReference type="RefSeq" id="WP_154177727.1">
    <property type="nucleotide sequence ID" value="NZ_WJXZ01000014.1"/>
</dbReference>
<dbReference type="SUPFAM" id="SSF51182">
    <property type="entry name" value="RmlC-like cupins"/>
    <property type="match status" value="1"/>
</dbReference>
<evidence type="ECO:0008006" key="3">
    <source>
        <dbReference type="Google" id="ProtNLM"/>
    </source>
</evidence>
<evidence type="ECO:0000313" key="1">
    <source>
        <dbReference type="EMBL" id="MRS64378.1"/>
    </source>
</evidence>
<evidence type="ECO:0000313" key="2">
    <source>
        <dbReference type="Proteomes" id="UP000441754"/>
    </source>
</evidence>
<proteinExistence type="predicted"/>
<dbReference type="InterPro" id="IPR014710">
    <property type="entry name" value="RmlC-like_jellyroll"/>
</dbReference>
<gene>
    <name evidence="1" type="ORF">GJJ30_23975</name>
</gene>
<reference evidence="1 2" key="1">
    <citation type="journal article" date="2018" name="Antonie Van Leeuwenhoek">
        <title>Larkinella terrae sp. nov., isolated from soil on Jeju Island, South Korea.</title>
        <authorList>
            <person name="Ten L.N."/>
            <person name="Jeon J."/>
            <person name="Park S.J."/>
            <person name="Park S."/>
            <person name="Lee S.Y."/>
            <person name="Kim M.K."/>
            <person name="Jung H.Y."/>
        </authorList>
    </citation>
    <scope>NUCLEOTIDE SEQUENCE [LARGE SCALE GENOMIC DNA]</scope>
    <source>
        <strain evidence="1 2">KCTC 52001</strain>
    </source>
</reference>
<protein>
    <recommendedName>
        <fullName evidence="3">Mannose-6-phosphate isomerase</fullName>
    </recommendedName>
</protein>
<comment type="caution">
    <text evidence="1">The sequence shown here is derived from an EMBL/GenBank/DDBJ whole genome shotgun (WGS) entry which is preliminary data.</text>
</comment>
<name>A0A7K0ESH7_9BACT</name>
<dbReference type="AlphaFoldDB" id="A0A7K0ESH7"/>
<dbReference type="OrthoDB" id="103089at2"/>
<sequence>MSLAEKALEQGKGILRLAPTWVPRSFCVPGRRIKLHPDDYYVLGGERGGIDERWLSSTTPAKNGPLTGENEGLSQVVYSDGTTEEKILLKDAIDELKGELIGDRLWNEYGAWPMYSKFFDNMGPLPHHLHHNDEQAALIGQLGKPEAYYFPPQLNNHGGDFPYTFIGIAPGTSKEQIKECLQNFTKGDNKITNYSMAYRLEPGTGWDVPPGLLHAPGSLCTYEPQKASDVFAMYQSLVNEAIIPEELLWNGTPKDRIGDYDQLMEAIDWDLNVDPQMMANRYMVPKPVKDSAEMAAEGYSEVWVCYKSDAFSAKELTVFPGQTVTIKDSAAYGIIVMQGHGKMGVWDIETPSLIRYGQLTNDEFFISEKAAVEGVTIVNPSTTDPIVMLKHFGPANPDLVL</sequence>
<dbReference type="Gene3D" id="2.60.120.10">
    <property type="entry name" value="Jelly Rolls"/>
    <property type="match status" value="1"/>
</dbReference>
<dbReference type="EMBL" id="WJXZ01000014">
    <property type="protein sequence ID" value="MRS64378.1"/>
    <property type="molecule type" value="Genomic_DNA"/>
</dbReference>
<dbReference type="Proteomes" id="UP000441754">
    <property type="component" value="Unassembled WGS sequence"/>
</dbReference>
<keyword evidence="2" id="KW-1185">Reference proteome</keyword>